<dbReference type="Proteomes" id="UP000256621">
    <property type="component" value="Chromosome"/>
</dbReference>
<accession>A0A2B7IC09</accession>
<dbReference type="EMBL" id="CP031442">
    <property type="protein sequence ID" value="AXM06622.1"/>
    <property type="molecule type" value="Genomic_DNA"/>
</dbReference>
<dbReference type="OrthoDB" id="3733423at2"/>
<protein>
    <submittedName>
        <fullName evidence="2">Uncharacterized protein</fullName>
    </submittedName>
</protein>
<dbReference type="RefSeq" id="WP_002518790.1">
    <property type="nucleotide sequence ID" value="NZ_AP019664.1"/>
</dbReference>
<proteinExistence type="predicted"/>
<evidence type="ECO:0000313" key="3">
    <source>
        <dbReference type="Proteomes" id="UP000226191"/>
    </source>
</evidence>
<evidence type="ECO:0000313" key="4">
    <source>
        <dbReference type="Proteomes" id="UP000256621"/>
    </source>
</evidence>
<reference evidence="1 4" key="2">
    <citation type="submission" date="2018-08" db="EMBL/GenBank/DDBJ databases">
        <title>Genome sequencing of Cutibacterium acnes KCOM 1315.</title>
        <authorList>
            <person name="Kook J.-K."/>
            <person name="Park S.-N."/>
            <person name="Lim Y.K."/>
        </authorList>
    </citation>
    <scope>NUCLEOTIDE SEQUENCE [LARGE SCALE GENOMIC DNA]</scope>
    <source>
        <strain evidence="1 4">KCOM 1315</strain>
    </source>
</reference>
<gene>
    <name evidence="2" type="ORF">B1B09_04255</name>
    <name evidence="1" type="ORF">DXN06_05280</name>
</gene>
<organism evidence="2 3">
    <name type="scientific">Cutibacterium acnes</name>
    <name type="common">Propionibacterium acnes</name>
    <dbReference type="NCBI Taxonomy" id="1747"/>
    <lineage>
        <taxon>Bacteria</taxon>
        <taxon>Bacillati</taxon>
        <taxon>Actinomycetota</taxon>
        <taxon>Actinomycetes</taxon>
        <taxon>Propionibacteriales</taxon>
        <taxon>Propionibacteriaceae</taxon>
        <taxon>Cutibacterium</taxon>
    </lineage>
</organism>
<dbReference type="EMBL" id="MVCE01000002">
    <property type="protein sequence ID" value="PGF34845.1"/>
    <property type="molecule type" value="Genomic_DNA"/>
</dbReference>
<dbReference type="GeneID" id="92856468"/>
<name>A0A2B7IC09_CUTAC</name>
<evidence type="ECO:0000313" key="1">
    <source>
        <dbReference type="EMBL" id="AXM06622.1"/>
    </source>
</evidence>
<sequence>MTPDRQCWEAVAAVLTGQRLTAPDNPGWQAVDVVEWLAEEGWPANRLANRRAEFQQAGRSWPGPIPDDLSPGLEFARYGAVLAQARRIAGLDGLTATVHRGAVVIGPDEARLLAERPPHSLLH</sequence>
<dbReference type="AlphaFoldDB" id="A0A2B7IC09"/>
<reference evidence="2 3" key="1">
    <citation type="submission" date="2017-02" db="EMBL/GenBank/DDBJ databases">
        <title>Prevalence of linear plasmids in Cutibacterium acnes isolates obtained from cancerous prostatic tissue.</title>
        <authorList>
            <person name="Davidsson S."/>
            <person name="Bruggemann H."/>
        </authorList>
    </citation>
    <scope>NUCLEOTIDE SEQUENCE [LARGE SCALE GENOMIC DNA]</scope>
    <source>
        <strain evidence="2 3">11-78</strain>
    </source>
</reference>
<dbReference type="Proteomes" id="UP000226191">
    <property type="component" value="Unassembled WGS sequence"/>
</dbReference>
<evidence type="ECO:0000313" key="2">
    <source>
        <dbReference type="EMBL" id="PGF34845.1"/>
    </source>
</evidence>